<sequence length="210" mass="22844">MQGGVRRKNDLLPRYRGQSGSGAKKSLLTTPMKKTLIYILMLVALYFAAQVILSERNAEPRYELESADSGLGLPENGNEADRFDSGSLEGQGSQADAKGKAKVPKEGFNNEVARQEEVKNLEEHEMDYKKTKSPSAKDNKQEVGNDVKAMKQVPDTDESVEVDEQAKKINEKAPYKKTDTDDTKNRGNKVAAAAGKAALAAAGQLEEGVI</sequence>
<proteinExistence type="predicted"/>
<keyword evidence="2" id="KW-0812">Transmembrane</keyword>
<dbReference type="EMBL" id="LT598457">
    <property type="protein sequence ID" value="SCU94537.1"/>
    <property type="molecule type" value="Genomic_DNA"/>
</dbReference>
<feature type="compositionally biased region" description="Basic and acidic residues" evidence="1">
    <location>
        <begin position="164"/>
        <end position="185"/>
    </location>
</feature>
<accession>A0A1G4JUA3</accession>
<evidence type="ECO:0000256" key="2">
    <source>
        <dbReference type="SAM" id="Phobius"/>
    </source>
</evidence>
<reference evidence="4" key="1">
    <citation type="submission" date="2016-03" db="EMBL/GenBank/DDBJ databases">
        <authorList>
            <person name="Devillers H."/>
        </authorList>
    </citation>
    <scope>NUCLEOTIDE SEQUENCE [LARGE SCALE GENOMIC DNA]</scope>
</reference>
<dbReference type="STRING" id="1266660.A0A1G4JUA3"/>
<feature type="region of interest" description="Disordered" evidence="1">
    <location>
        <begin position="1"/>
        <end position="26"/>
    </location>
</feature>
<name>A0A1G4JUA3_9SACH</name>
<evidence type="ECO:0000313" key="3">
    <source>
        <dbReference type="EMBL" id="SCU94537.1"/>
    </source>
</evidence>
<evidence type="ECO:0000256" key="1">
    <source>
        <dbReference type="SAM" id="MobiDB-lite"/>
    </source>
</evidence>
<protein>
    <submittedName>
        <fullName evidence="3">LADA_0G09142g1_1</fullName>
    </submittedName>
</protein>
<keyword evidence="4" id="KW-1185">Reference proteome</keyword>
<evidence type="ECO:0000313" key="4">
    <source>
        <dbReference type="Proteomes" id="UP000190274"/>
    </source>
</evidence>
<feature type="region of interest" description="Disordered" evidence="1">
    <location>
        <begin position="65"/>
        <end position="187"/>
    </location>
</feature>
<dbReference type="OrthoDB" id="4069445at2759"/>
<feature type="transmembrane region" description="Helical" evidence="2">
    <location>
        <begin position="35"/>
        <end position="53"/>
    </location>
</feature>
<dbReference type="AlphaFoldDB" id="A0A1G4JUA3"/>
<organism evidence="3 4">
    <name type="scientific">Lachancea dasiensis</name>
    <dbReference type="NCBI Taxonomy" id="1072105"/>
    <lineage>
        <taxon>Eukaryota</taxon>
        <taxon>Fungi</taxon>
        <taxon>Dikarya</taxon>
        <taxon>Ascomycota</taxon>
        <taxon>Saccharomycotina</taxon>
        <taxon>Saccharomycetes</taxon>
        <taxon>Saccharomycetales</taxon>
        <taxon>Saccharomycetaceae</taxon>
        <taxon>Lachancea</taxon>
    </lineage>
</organism>
<gene>
    <name evidence="3" type="ORF">LADA_0G09142G</name>
</gene>
<keyword evidence="2" id="KW-1133">Transmembrane helix</keyword>
<feature type="compositionally biased region" description="Basic and acidic residues" evidence="1">
    <location>
        <begin position="113"/>
        <end position="149"/>
    </location>
</feature>
<dbReference type="Proteomes" id="UP000190274">
    <property type="component" value="Chromosome G"/>
</dbReference>
<keyword evidence="2" id="KW-0472">Membrane</keyword>